<name>A0A367ZIZ0_9BACT</name>
<evidence type="ECO:0000313" key="3">
    <source>
        <dbReference type="Proteomes" id="UP000252355"/>
    </source>
</evidence>
<dbReference type="SUPFAM" id="SSF56024">
    <property type="entry name" value="Phospholipase D/nuclease"/>
    <property type="match status" value="2"/>
</dbReference>
<dbReference type="EMBL" id="QOQW01000029">
    <property type="protein sequence ID" value="RCK78000.1"/>
    <property type="molecule type" value="Genomic_DNA"/>
</dbReference>
<dbReference type="PANTHER" id="PTHR21248">
    <property type="entry name" value="CARDIOLIPIN SYNTHASE"/>
    <property type="match status" value="1"/>
</dbReference>
<dbReference type="Pfam" id="PF13091">
    <property type="entry name" value="PLDc_2"/>
    <property type="match status" value="2"/>
</dbReference>
<gene>
    <name evidence="2" type="ORF">OZSIB_1909</name>
</gene>
<dbReference type="GO" id="GO:0032049">
    <property type="term" value="P:cardiolipin biosynthetic process"/>
    <property type="evidence" value="ECO:0007669"/>
    <property type="project" value="UniProtKB-ARBA"/>
</dbReference>
<comment type="caution">
    <text evidence="2">The sequence shown here is derived from an EMBL/GenBank/DDBJ whole genome shotgun (WGS) entry which is preliminary data.</text>
</comment>
<sequence>MIHWPRLHRSPIRPLLGCLPFLALFLWGASAVGAITGFDETALPRLVDQGDARIRLFFTEPPELVTPDHLTSERAMVELIEAARHEILFEAYYIQKNLSPRFVRALDRAARRGVAMRIILAELTHKDEQYAAELAAFPNVQVRFLDLKKDSFLYGAVHTKTIIVDRRFSTFGGVNYSYMGLNENRETNVLIDDERVAATLRALFDHDWAKAGGETQSPPEIPTVPRAGPLDFLIVEAAPAGLNHPAVPNLQPALIAMIRQAKREIVYEIDYYTAFGGIHEELLAAAARGVEVTLLIEERSWSDPNPLYEPARQAIRALAGSPVRARIWSLAPYGRIFNRGMMHSKAMVVDGDLIFIGSNNISKSGLLYSRELGVIFRSATLGRRLLAVFRRDLADPLALDVATFLTVRPLYEVPRSDAEGKNKTIRLIDGRTLRPFRTIEVQNRRVVRVIDHASLVENLGEK</sequence>
<dbReference type="InterPro" id="IPR025202">
    <property type="entry name" value="PLD-like_dom"/>
</dbReference>
<evidence type="ECO:0000313" key="2">
    <source>
        <dbReference type="EMBL" id="RCK78000.1"/>
    </source>
</evidence>
<evidence type="ECO:0000259" key="1">
    <source>
        <dbReference type="PROSITE" id="PS50035"/>
    </source>
</evidence>
<reference evidence="2 3" key="1">
    <citation type="submission" date="2018-05" db="EMBL/GenBank/DDBJ databases">
        <title>A metagenomic window into the 2 km-deep terrestrial subsurface aquifer revealed taxonomically and functionally diverse microbial community comprising novel uncultured bacterial lineages.</title>
        <authorList>
            <person name="Kadnikov V.V."/>
            <person name="Mardanov A.V."/>
            <person name="Beletsky A.V."/>
            <person name="Banks D."/>
            <person name="Pimenov N.V."/>
            <person name="Frank Y.A."/>
            <person name="Karnachuk O.V."/>
            <person name="Ravin N.V."/>
        </authorList>
    </citation>
    <scope>NUCLEOTIDE SEQUENCE [LARGE SCALE GENOMIC DNA]</scope>
    <source>
        <strain evidence="2">BY5</strain>
    </source>
</reference>
<dbReference type="GO" id="GO:0030572">
    <property type="term" value="F:phosphatidyltransferase activity"/>
    <property type="evidence" value="ECO:0007669"/>
    <property type="project" value="UniProtKB-ARBA"/>
</dbReference>
<organism evidence="2 3">
    <name type="scientific">Candidatus Ozemobacter sibiricus</name>
    <dbReference type="NCBI Taxonomy" id="2268124"/>
    <lineage>
        <taxon>Bacteria</taxon>
        <taxon>Candidatus Ozemobacteria</taxon>
        <taxon>Candidatus Ozemobacterales</taxon>
        <taxon>Candidatus Ozemobacteraceae</taxon>
        <taxon>Candidatus Ozemobacter</taxon>
    </lineage>
</organism>
<dbReference type="PANTHER" id="PTHR21248:SF22">
    <property type="entry name" value="PHOSPHOLIPASE D"/>
    <property type="match status" value="1"/>
</dbReference>
<protein>
    <submittedName>
        <fullName evidence="2">Phospholipase</fullName>
    </submittedName>
</protein>
<dbReference type="Proteomes" id="UP000252355">
    <property type="component" value="Unassembled WGS sequence"/>
</dbReference>
<accession>A0A367ZIZ0</accession>
<feature type="domain" description="PLD phosphodiesterase" evidence="1">
    <location>
        <begin position="338"/>
        <end position="365"/>
    </location>
</feature>
<dbReference type="SMART" id="SM00155">
    <property type="entry name" value="PLDc"/>
    <property type="match status" value="2"/>
</dbReference>
<feature type="domain" description="PLD phosphodiesterase" evidence="1">
    <location>
        <begin position="153"/>
        <end position="180"/>
    </location>
</feature>
<proteinExistence type="predicted"/>
<dbReference type="InterPro" id="IPR001736">
    <property type="entry name" value="PLipase_D/transphosphatidylase"/>
</dbReference>
<dbReference type="PROSITE" id="PS50035">
    <property type="entry name" value="PLD"/>
    <property type="match status" value="2"/>
</dbReference>
<dbReference type="AlphaFoldDB" id="A0A367ZIZ0"/>
<dbReference type="Gene3D" id="3.30.870.10">
    <property type="entry name" value="Endonuclease Chain A"/>
    <property type="match status" value="2"/>
</dbReference>